<comment type="caution">
    <text evidence="1">The sequence shown here is derived from an EMBL/GenBank/DDBJ whole genome shotgun (WGS) entry which is preliminary data.</text>
</comment>
<protein>
    <submittedName>
        <fullName evidence="1">Uncharacterized protein</fullName>
    </submittedName>
</protein>
<evidence type="ECO:0000313" key="2">
    <source>
        <dbReference type="Proteomes" id="UP001148662"/>
    </source>
</evidence>
<dbReference type="Proteomes" id="UP001148662">
    <property type="component" value="Unassembled WGS sequence"/>
</dbReference>
<keyword evidence="2" id="KW-1185">Reference proteome</keyword>
<gene>
    <name evidence="1" type="ORF">NM688_g7318</name>
</gene>
<dbReference type="EMBL" id="JANHOG010001683">
    <property type="protein sequence ID" value="KAJ3533171.1"/>
    <property type="molecule type" value="Genomic_DNA"/>
</dbReference>
<organism evidence="1 2">
    <name type="scientific">Phlebia brevispora</name>
    <dbReference type="NCBI Taxonomy" id="194682"/>
    <lineage>
        <taxon>Eukaryota</taxon>
        <taxon>Fungi</taxon>
        <taxon>Dikarya</taxon>
        <taxon>Basidiomycota</taxon>
        <taxon>Agaricomycotina</taxon>
        <taxon>Agaricomycetes</taxon>
        <taxon>Polyporales</taxon>
        <taxon>Meruliaceae</taxon>
        <taxon>Phlebia</taxon>
    </lineage>
</organism>
<evidence type="ECO:0000313" key="1">
    <source>
        <dbReference type="EMBL" id="KAJ3533171.1"/>
    </source>
</evidence>
<proteinExistence type="predicted"/>
<sequence length="122" mass="13593">MFTDQALILFCVFMFYLMVLVVGTFWILNSWHTQSLQQHRDDINLIIMHIERAYRDTHPSLPANNNNDNVDAGAWGNVPDVNGGWGDNNNNDNGGWGAIDDNDVQQGWSTIDATAAPSVVSD</sequence>
<name>A0ACC1S6Q4_9APHY</name>
<accession>A0ACC1S6Q4</accession>
<reference evidence="1" key="1">
    <citation type="submission" date="2022-07" db="EMBL/GenBank/DDBJ databases">
        <title>Genome Sequence of Phlebia brevispora.</title>
        <authorList>
            <person name="Buettner E."/>
        </authorList>
    </citation>
    <scope>NUCLEOTIDE SEQUENCE</scope>
    <source>
        <strain evidence="1">MPL23</strain>
    </source>
</reference>